<accession>A0A7S3DAG0</accession>
<dbReference type="PANTHER" id="PTHR43194:SF2">
    <property type="entry name" value="PEROXISOMAL MEMBRANE PROTEIN LPX1"/>
    <property type="match status" value="1"/>
</dbReference>
<dbReference type="AlphaFoldDB" id="A0A7S3DAG0"/>
<reference evidence="2" key="1">
    <citation type="submission" date="2021-01" db="EMBL/GenBank/DDBJ databases">
        <authorList>
            <person name="Corre E."/>
            <person name="Pelletier E."/>
            <person name="Niang G."/>
            <person name="Scheremetjew M."/>
            <person name="Finn R."/>
            <person name="Kale V."/>
            <person name="Holt S."/>
            <person name="Cochrane G."/>
            <person name="Meng A."/>
            <person name="Brown T."/>
            <person name="Cohen L."/>
        </authorList>
    </citation>
    <scope>NUCLEOTIDE SEQUENCE</scope>
    <source>
        <strain evidence="2">NIES-2562</strain>
    </source>
</reference>
<dbReference type="PRINTS" id="PR00111">
    <property type="entry name" value="ABHYDROLASE"/>
</dbReference>
<dbReference type="SUPFAM" id="SSF53474">
    <property type="entry name" value="alpha/beta-Hydrolases"/>
    <property type="match status" value="1"/>
</dbReference>
<gene>
    <name evidence="2" type="ORF">PBIL07802_LOCUS13170</name>
</gene>
<dbReference type="InterPro" id="IPR050228">
    <property type="entry name" value="Carboxylesterase_BioH"/>
</dbReference>
<dbReference type="Gene3D" id="3.40.50.1820">
    <property type="entry name" value="alpha/beta hydrolase"/>
    <property type="match status" value="1"/>
</dbReference>
<dbReference type="EMBL" id="HBIB01020318">
    <property type="protein sequence ID" value="CAE0250964.1"/>
    <property type="molecule type" value="Transcribed_RNA"/>
</dbReference>
<evidence type="ECO:0000259" key="1">
    <source>
        <dbReference type="Pfam" id="PF00561"/>
    </source>
</evidence>
<sequence length="258" mass="28779">MQVVLVGGIATPSVYAIDYAKRISKNGFLVLTYDLYGRGYSNVARTANDERLFVSQIVDLLFALKLDGKRVHFVGASMGGVICATFADIYPERVASLTLVAPAGFPSDLPLPVRFAMLPYVGEFILPFFAPAFMERNLDKQSDGQQNCELVEYQKKVLRAEIAACEGYLESILSTFRSFNLFSMEPIYRRVATHSRPVHIIWGDLDSTCPFEQSKTLRSIMPHSEFTVVEGGAHTLLGRFFEPTVTAMETFLKAQKLP</sequence>
<dbReference type="Pfam" id="PF00561">
    <property type="entry name" value="Abhydrolase_1"/>
    <property type="match status" value="1"/>
</dbReference>
<dbReference type="InterPro" id="IPR029058">
    <property type="entry name" value="AB_hydrolase_fold"/>
</dbReference>
<dbReference type="PANTHER" id="PTHR43194">
    <property type="entry name" value="HYDROLASE ALPHA/BETA FOLD FAMILY"/>
    <property type="match status" value="1"/>
</dbReference>
<organism evidence="2">
    <name type="scientific">Palpitomonas bilix</name>
    <dbReference type="NCBI Taxonomy" id="652834"/>
    <lineage>
        <taxon>Eukaryota</taxon>
        <taxon>Eukaryota incertae sedis</taxon>
    </lineage>
</organism>
<evidence type="ECO:0000313" key="2">
    <source>
        <dbReference type="EMBL" id="CAE0250964.1"/>
    </source>
</evidence>
<protein>
    <recommendedName>
        <fullName evidence="1">AB hydrolase-1 domain-containing protein</fullName>
    </recommendedName>
</protein>
<proteinExistence type="predicted"/>
<name>A0A7S3DAG0_9EUKA</name>
<dbReference type="InterPro" id="IPR000073">
    <property type="entry name" value="AB_hydrolase_1"/>
</dbReference>
<feature type="domain" description="AB hydrolase-1" evidence="1">
    <location>
        <begin position="3"/>
        <end position="236"/>
    </location>
</feature>